<reference evidence="2 3" key="1">
    <citation type="submission" date="2023-10" db="EMBL/GenBank/DDBJ databases">
        <title>Complete Genome Sequence of Limnobacter thiooxidans CS-K2T, Isolated from freshwater lake sediments in Bavaria, Germany.</title>
        <authorList>
            <person name="Naruki M."/>
            <person name="Watanabe A."/>
            <person name="Warashina T."/>
            <person name="Morita T."/>
            <person name="Arakawa K."/>
        </authorList>
    </citation>
    <scope>NUCLEOTIDE SEQUENCE [LARGE SCALE GENOMIC DNA]</scope>
    <source>
        <strain evidence="2 3">CS-K2</strain>
    </source>
</reference>
<dbReference type="KEGG" id="lto:RGQ30_02760"/>
<evidence type="ECO:0000313" key="3">
    <source>
        <dbReference type="Proteomes" id="UP001329151"/>
    </source>
</evidence>
<dbReference type="SUPFAM" id="SSF53756">
    <property type="entry name" value="UDP-Glycosyltransferase/glycogen phosphorylase"/>
    <property type="match status" value="1"/>
</dbReference>
<dbReference type="PANTHER" id="PTHR12526:SF637">
    <property type="entry name" value="GLYCOSYLTRANSFERASE EPSF-RELATED"/>
    <property type="match status" value="1"/>
</dbReference>
<protein>
    <recommendedName>
        <fullName evidence="1">Glycosyl transferase family 1 domain-containing protein</fullName>
    </recommendedName>
</protein>
<evidence type="ECO:0000313" key="2">
    <source>
        <dbReference type="EMBL" id="BET24775.1"/>
    </source>
</evidence>
<dbReference type="Pfam" id="PF00534">
    <property type="entry name" value="Glycos_transf_1"/>
    <property type="match status" value="1"/>
</dbReference>
<dbReference type="PANTHER" id="PTHR12526">
    <property type="entry name" value="GLYCOSYLTRANSFERASE"/>
    <property type="match status" value="1"/>
</dbReference>
<keyword evidence="3" id="KW-1185">Reference proteome</keyword>
<feature type="domain" description="Glycosyl transferase family 1" evidence="1">
    <location>
        <begin position="2"/>
        <end position="149"/>
    </location>
</feature>
<accession>A0AA86MDK9</accession>
<name>A0AA86MDK9_9BURK</name>
<proteinExistence type="predicted"/>
<dbReference type="AlphaFoldDB" id="A0AA86MDK9"/>
<organism evidence="2 3">
    <name type="scientific">Limnobacter thiooxidans</name>
    <dbReference type="NCBI Taxonomy" id="131080"/>
    <lineage>
        <taxon>Bacteria</taxon>
        <taxon>Pseudomonadati</taxon>
        <taxon>Pseudomonadota</taxon>
        <taxon>Betaproteobacteria</taxon>
        <taxon>Burkholderiales</taxon>
        <taxon>Burkholderiaceae</taxon>
        <taxon>Limnobacter</taxon>
    </lineage>
</organism>
<dbReference type="GO" id="GO:0016757">
    <property type="term" value="F:glycosyltransferase activity"/>
    <property type="evidence" value="ECO:0007669"/>
    <property type="project" value="InterPro"/>
</dbReference>
<dbReference type="Proteomes" id="UP001329151">
    <property type="component" value="Chromosome"/>
</dbReference>
<evidence type="ECO:0000259" key="1">
    <source>
        <dbReference type="Pfam" id="PF00534"/>
    </source>
</evidence>
<gene>
    <name evidence="2" type="ORF">RGQ30_02760</name>
</gene>
<dbReference type="Gene3D" id="3.40.50.2000">
    <property type="entry name" value="Glycogen Phosphorylase B"/>
    <property type="match status" value="1"/>
</dbReference>
<dbReference type="InterPro" id="IPR001296">
    <property type="entry name" value="Glyco_trans_1"/>
</dbReference>
<dbReference type="EMBL" id="AP028947">
    <property type="protein sequence ID" value="BET24775.1"/>
    <property type="molecule type" value="Genomic_DNA"/>
</dbReference>
<sequence>MSRVHPKKGVVELVRAWSKVSSLTHVLRIVGPDEGGHSHEVSELIRELGVSESVELVGPRYDRERVSEYLNADVFVLPTYSENFGLVVAEALSYGIPVITTKGAPWEALAQHKCGWWVDVGEQSLVDVLPLALSLSDDERVEMGRRAKNLASSFNWNFIADQTLGFYNSVLQHGHEKTK</sequence>